<dbReference type="SUPFAM" id="SSF48452">
    <property type="entry name" value="TPR-like"/>
    <property type="match status" value="1"/>
</dbReference>
<evidence type="ECO:0000313" key="2">
    <source>
        <dbReference type="Proteomes" id="UP000460257"/>
    </source>
</evidence>
<protein>
    <submittedName>
        <fullName evidence="1">Tetratricopeptide repeat protein</fullName>
    </submittedName>
</protein>
<keyword evidence="2" id="KW-1185">Reference proteome</keyword>
<organism evidence="1 2">
    <name type="scientific">Candidatus Weimeria bifida</name>
    <dbReference type="NCBI Taxonomy" id="2599074"/>
    <lineage>
        <taxon>Bacteria</taxon>
        <taxon>Bacillati</taxon>
        <taxon>Bacillota</taxon>
        <taxon>Clostridia</taxon>
        <taxon>Lachnospirales</taxon>
        <taxon>Lachnospiraceae</taxon>
        <taxon>Candidatus Weimeria</taxon>
    </lineage>
</organism>
<dbReference type="Proteomes" id="UP000460257">
    <property type="component" value="Unassembled WGS sequence"/>
</dbReference>
<sequence length="218" mass="24996">MLDAVMTAYKKTRDVLIGTFAGTDDVAYEETRFYDLGYMKTQVKKIQKELKSVDDTLISSVKNETSSAEVDNYRNDLMRRREMLIFHMIFTMSNSFANLDNCRKLAEGHDFRFMTCIEGLEEYKKGNKGRAFDLIEGYYREFGSVEGHYLINKVFGLLLSEGGQYKKAIPFLSYALGFMPDDEESLAALSECYKKTGDEKKQRVLADINSLLGYQEVS</sequence>
<gene>
    <name evidence="1" type="ORF">FRC54_03665</name>
</gene>
<dbReference type="AlphaFoldDB" id="A0A6N7IXM5"/>
<reference evidence="1" key="1">
    <citation type="journal article" date="2020" name="Appl. Environ. Microbiol.">
        <title>Medium-Chain Fatty Acid Synthesis by 'Candidatus Weimeria bifida' gen. nov., sp. nov., and 'Candidatus Pseudoramibacter fermentans' sp. nov.</title>
        <authorList>
            <person name="Scarborough M.J."/>
            <person name="Myers K.S."/>
            <person name="Donohue T.J."/>
            <person name="Noguera D.R."/>
        </authorList>
    </citation>
    <scope>NUCLEOTIDE SEQUENCE</scope>
    <source>
        <strain evidence="1">LCO1.1</strain>
    </source>
</reference>
<evidence type="ECO:0000313" key="1">
    <source>
        <dbReference type="EMBL" id="MQN01063.1"/>
    </source>
</evidence>
<dbReference type="EMBL" id="VOGC01000002">
    <property type="protein sequence ID" value="MQN01063.1"/>
    <property type="molecule type" value="Genomic_DNA"/>
</dbReference>
<proteinExistence type="predicted"/>
<accession>A0A6N7IXM5</accession>
<comment type="caution">
    <text evidence="1">The sequence shown here is derived from an EMBL/GenBank/DDBJ whole genome shotgun (WGS) entry which is preliminary data.</text>
</comment>
<name>A0A6N7IXM5_9FIRM</name>
<dbReference type="InterPro" id="IPR011990">
    <property type="entry name" value="TPR-like_helical_dom_sf"/>
</dbReference>
<dbReference type="Gene3D" id="1.25.40.10">
    <property type="entry name" value="Tetratricopeptide repeat domain"/>
    <property type="match status" value="1"/>
</dbReference>